<keyword evidence="1" id="KW-0175">Coiled coil</keyword>
<comment type="caution">
    <text evidence="2">The sequence shown here is derived from an EMBL/GenBank/DDBJ whole genome shotgun (WGS) entry which is preliminary data.</text>
</comment>
<protein>
    <submittedName>
        <fullName evidence="2">Uncharacterized protein</fullName>
    </submittedName>
</protein>
<dbReference type="OrthoDB" id="6116783at2"/>
<dbReference type="AlphaFoldDB" id="A0A1T4S4V9"/>
<dbReference type="Proteomes" id="UP000191418">
    <property type="component" value="Unassembled WGS sequence"/>
</dbReference>
<dbReference type="EMBL" id="MTSM01000025">
    <property type="protein sequence ID" value="OPX54441.1"/>
    <property type="molecule type" value="Genomic_DNA"/>
</dbReference>
<evidence type="ECO:0000256" key="1">
    <source>
        <dbReference type="SAM" id="Coils"/>
    </source>
</evidence>
<sequence>MSNSPSLSPQLEAQIKLLIDESIAQFKDELIAYIDNKYQESASKAPAQEEVVEPLTLNMVMLQIAAIFEKFSHYDEIYRTYGIEADTFQDECNDAIDMMKFQIEQFESQLREFQNRLLIEESGGDSAIKHDNDISQEFKSFSKEVQETLSQFDQYFDAQSQLLDEIPVQVDELKAELKGLQEQLSGKQSKSESLIKLQETKQELLSKIKRAVASLNEQLPLVVDKQIAKRNPD</sequence>
<feature type="coiled-coil region" evidence="1">
    <location>
        <begin position="163"/>
        <end position="214"/>
    </location>
</feature>
<dbReference type="RefSeq" id="WP_078746284.1">
    <property type="nucleotide sequence ID" value="NZ_FUXG01000024.1"/>
</dbReference>
<keyword evidence="3" id="KW-1185">Reference proteome</keyword>
<evidence type="ECO:0000313" key="3">
    <source>
        <dbReference type="Proteomes" id="UP000191418"/>
    </source>
</evidence>
<gene>
    <name evidence="2" type="ORF">BTE48_14075</name>
</gene>
<name>A0A1T4S4V9_9GAMM</name>
<accession>A0A1T4S4V9</accession>
<proteinExistence type="predicted"/>
<reference evidence="2 3" key="1">
    <citation type="submission" date="2017-01" db="EMBL/GenBank/DDBJ databases">
        <title>Genome Sequencing of a Marine Spirillum, Oceanospirillum multiglobuliferum ATCC 33336, from Japan.</title>
        <authorList>
            <person name="Carney J.G."/>
            <person name="Trachtenberg A.M."/>
            <person name="Rheaume B.A."/>
            <person name="Linnane J.D."/>
            <person name="Pitts N.L."/>
            <person name="Mykles D.L."/>
            <person name="Maclea K.S."/>
        </authorList>
    </citation>
    <scope>NUCLEOTIDE SEQUENCE [LARGE SCALE GENOMIC DNA]</scope>
    <source>
        <strain evidence="2 3">ATCC 33336</strain>
    </source>
</reference>
<organism evidence="2 3">
    <name type="scientific">Oceanospirillum multiglobuliferum</name>
    <dbReference type="NCBI Taxonomy" id="64969"/>
    <lineage>
        <taxon>Bacteria</taxon>
        <taxon>Pseudomonadati</taxon>
        <taxon>Pseudomonadota</taxon>
        <taxon>Gammaproteobacteria</taxon>
        <taxon>Oceanospirillales</taxon>
        <taxon>Oceanospirillaceae</taxon>
        <taxon>Oceanospirillum</taxon>
    </lineage>
</organism>
<evidence type="ECO:0000313" key="2">
    <source>
        <dbReference type="EMBL" id="OPX54441.1"/>
    </source>
</evidence>